<evidence type="ECO:0000313" key="1">
    <source>
        <dbReference type="EMBL" id="GAI68261.1"/>
    </source>
</evidence>
<dbReference type="AlphaFoldDB" id="X1RMQ5"/>
<reference evidence="1" key="1">
    <citation type="journal article" date="2014" name="Front. Microbiol.">
        <title>High frequency of phylogenetically diverse reductive dehalogenase-homologous genes in deep subseafloor sedimentary metagenomes.</title>
        <authorList>
            <person name="Kawai M."/>
            <person name="Futagami T."/>
            <person name="Toyoda A."/>
            <person name="Takaki Y."/>
            <person name="Nishi S."/>
            <person name="Hori S."/>
            <person name="Arai W."/>
            <person name="Tsubouchi T."/>
            <person name="Morono Y."/>
            <person name="Uchiyama I."/>
            <person name="Ito T."/>
            <person name="Fujiyama A."/>
            <person name="Inagaki F."/>
            <person name="Takami H."/>
        </authorList>
    </citation>
    <scope>NUCLEOTIDE SEQUENCE</scope>
    <source>
        <strain evidence="1">Expedition CK06-06</strain>
    </source>
</reference>
<organism evidence="1">
    <name type="scientific">marine sediment metagenome</name>
    <dbReference type="NCBI Taxonomy" id="412755"/>
    <lineage>
        <taxon>unclassified sequences</taxon>
        <taxon>metagenomes</taxon>
        <taxon>ecological metagenomes</taxon>
    </lineage>
</organism>
<dbReference type="EMBL" id="BARW01000713">
    <property type="protein sequence ID" value="GAI68261.1"/>
    <property type="molecule type" value="Genomic_DNA"/>
</dbReference>
<name>X1RMQ5_9ZZZZ</name>
<proteinExistence type="predicted"/>
<comment type="caution">
    <text evidence="1">The sequence shown here is derived from an EMBL/GenBank/DDBJ whole genome shotgun (WGS) entry which is preliminary data.</text>
</comment>
<protein>
    <submittedName>
        <fullName evidence="1">Uncharacterized protein</fullName>
    </submittedName>
</protein>
<gene>
    <name evidence="1" type="ORF">S12H4_02757</name>
</gene>
<accession>X1RMQ5</accession>
<sequence>MGKRKKKRAYEGHFAGIDERVMGSKAWKGLKANTKWLYFEFRYRFYGDNEKYIIFTYPEARKIMSEKAFIKSRNKLIERGF</sequence>